<feature type="signal peptide" evidence="1">
    <location>
        <begin position="1"/>
        <end position="23"/>
    </location>
</feature>
<sequence length="105" mass="11639">MNLRLLTIYAAFWGSLCPSTAIAKEELSMQEILSIAKMTGACGILQAQSAFQVNTKLEGGDKFIERFWSTEAARLGKPPDQYIKDCQASIAAYESMWKLAGEKEK</sequence>
<organism evidence="2 3">
    <name type="scientific">Nitrosomonas communis</name>
    <dbReference type="NCBI Taxonomy" id="44574"/>
    <lineage>
        <taxon>Bacteria</taxon>
        <taxon>Pseudomonadati</taxon>
        <taxon>Pseudomonadota</taxon>
        <taxon>Betaproteobacteria</taxon>
        <taxon>Nitrosomonadales</taxon>
        <taxon>Nitrosomonadaceae</taxon>
        <taxon>Nitrosomonas</taxon>
    </lineage>
</organism>
<dbReference type="AlphaFoldDB" id="A0A1H2US92"/>
<feature type="chain" id="PRO_5010288991" evidence="1">
    <location>
        <begin position="24"/>
        <end position="105"/>
    </location>
</feature>
<reference evidence="2 3" key="1">
    <citation type="submission" date="2016-10" db="EMBL/GenBank/DDBJ databases">
        <authorList>
            <person name="de Groot N.N."/>
        </authorList>
    </citation>
    <scope>NUCLEOTIDE SEQUENCE [LARGE SCALE GENOMIC DNA]</scope>
    <source>
        <strain evidence="2 3">Nm110</strain>
    </source>
</reference>
<gene>
    <name evidence="2" type="ORF">SAMN05421882_101756</name>
</gene>
<proteinExistence type="predicted"/>
<evidence type="ECO:0000313" key="3">
    <source>
        <dbReference type="Proteomes" id="UP000183454"/>
    </source>
</evidence>
<accession>A0A1H2US92</accession>
<dbReference type="Proteomes" id="UP000183454">
    <property type="component" value="Unassembled WGS sequence"/>
</dbReference>
<evidence type="ECO:0000313" key="2">
    <source>
        <dbReference type="EMBL" id="SDW58920.1"/>
    </source>
</evidence>
<dbReference type="EMBL" id="FNNH01000017">
    <property type="protein sequence ID" value="SDW58920.1"/>
    <property type="molecule type" value="Genomic_DNA"/>
</dbReference>
<name>A0A1H2US92_9PROT</name>
<keyword evidence="1" id="KW-0732">Signal</keyword>
<protein>
    <submittedName>
        <fullName evidence="2">Uncharacterized protein</fullName>
    </submittedName>
</protein>
<evidence type="ECO:0000256" key="1">
    <source>
        <dbReference type="SAM" id="SignalP"/>
    </source>
</evidence>